<comment type="caution">
    <text evidence="3">The sequence shown here is derived from an EMBL/GenBank/DDBJ whole genome shotgun (WGS) entry which is preliminary data.</text>
</comment>
<dbReference type="SMART" id="SM00343">
    <property type="entry name" value="ZnF_C2HC"/>
    <property type="match status" value="2"/>
</dbReference>
<feature type="domain" description="CCHC-type" evidence="2">
    <location>
        <begin position="139"/>
        <end position="154"/>
    </location>
</feature>
<keyword evidence="1" id="KW-0479">Metal-binding</keyword>
<evidence type="ECO:0000259" key="2">
    <source>
        <dbReference type="PROSITE" id="PS50158"/>
    </source>
</evidence>
<gene>
    <name evidence="3" type="ORF">KP509_22G075900</name>
</gene>
<protein>
    <recommendedName>
        <fullName evidence="2">CCHC-type domain-containing protein</fullName>
    </recommendedName>
</protein>
<dbReference type="InterPro" id="IPR001878">
    <property type="entry name" value="Znf_CCHC"/>
</dbReference>
<dbReference type="GO" id="GO:0003676">
    <property type="term" value="F:nucleic acid binding"/>
    <property type="evidence" value="ECO:0007669"/>
    <property type="project" value="InterPro"/>
</dbReference>
<reference evidence="3" key="1">
    <citation type="submission" date="2021-08" db="EMBL/GenBank/DDBJ databases">
        <title>WGS assembly of Ceratopteris richardii.</title>
        <authorList>
            <person name="Marchant D.B."/>
            <person name="Chen G."/>
            <person name="Jenkins J."/>
            <person name="Shu S."/>
            <person name="Leebens-Mack J."/>
            <person name="Grimwood J."/>
            <person name="Schmutz J."/>
            <person name="Soltis P."/>
            <person name="Soltis D."/>
            <person name="Chen Z.-H."/>
        </authorList>
    </citation>
    <scope>NUCLEOTIDE SEQUENCE</scope>
    <source>
        <strain evidence="3">Whitten #5841</strain>
        <tissue evidence="3">Leaf</tissue>
    </source>
</reference>
<dbReference type="Pfam" id="PF00098">
    <property type="entry name" value="zf-CCHC"/>
    <property type="match status" value="1"/>
</dbReference>
<name>A0A8T2S8F3_CERRI</name>
<accession>A0A8T2S8F3</accession>
<keyword evidence="1" id="KW-0862">Zinc</keyword>
<keyword evidence="1" id="KW-0863">Zinc-finger</keyword>
<evidence type="ECO:0000313" key="3">
    <source>
        <dbReference type="EMBL" id="KAH7307757.1"/>
    </source>
</evidence>
<proteinExistence type="predicted"/>
<dbReference type="PROSITE" id="PS50158">
    <property type="entry name" value="ZF_CCHC"/>
    <property type="match status" value="1"/>
</dbReference>
<evidence type="ECO:0000256" key="1">
    <source>
        <dbReference type="PROSITE-ProRule" id="PRU00047"/>
    </source>
</evidence>
<dbReference type="GO" id="GO:0008270">
    <property type="term" value="F:zinc ion binding"/>
    <property type="evidence" value="ECO:0007669"/>
    <property type="project" value="UniProtKB-KW"/>
</dbReference>
<keyword evidence="4" id="KW-1185">Reference proteome</keyword>
<organism evidence="3 4">
    <name type="scientific">Ceratopteris richardii</name>
    <name type="common">Triangle waterfern</name>
    <dbReference type="NCBI Taxonomy" id="49495"/>
    <lineage>
        <taxon>Eukaryota</taxon>
        <taxon>Viridiplantae</taxon>
        <taxon>Streptophyta</taxon>
        <taxon>Embryophyta</taxon>
        <taxon>Tracheophyta</taxon>
        <taxon>Polypodiopsida</taxon>
        <taxon>Polypodiidae</taxon>
        <taxon>Polypodiales</taxon>
        <taxon>Pteridineae</taxon>
        <taxon>Pteridaceae</taxon>
        <taxon>Parkerioideae</taxon>
        <taxon>Ceratopteris</taxon>
    </lineage>
</organism>
<dbReference type="Gene3D" id="4.10.60.10">
    <property type="entry name" value="Zinc finger, CCHC-type"/>
    <property type="match status" value="1"/>
</dbReference>
<sequence length="156" mass="16608">MCKGSSTWRRGGKYKEERLDRDSGVFLFYASIPTQGYVFLWEGKCNRLRESGGGKAQISRPYLCVYTRRTLSLSLSISAGFIGGGHLPLSSSMFLRGFRCRGRGEPGHFAGECPGGDGGSGRSFGGRGCGRGAGGGSACYSCGKPGHFARECPQAE</sequence>
<dbReference type="InterPro" id="IPR036875">
    <property type="entry name" value="Znf_CCHC_sf"/>
</dbReference>
<dbReference type="SUPFAM" id="SSF57756">
    <property type="entry name" value="Retrovirus zinc finger-like domains"/>
    <property type="match status" value="1"/>
</dbReference>
<evidence type="ECO:0000313" key="4">
    <source>
        <dbReference type="Proteomes" id="UP000825935"/>
    </source>
</evidence>
<dbReference type="EMBL" id="CM035427">
    <property type="protein sequence ID" value="KAH7307757.1"/>
    <property type="molecule type" value="Genomic_DNA"/>
</dbReference>
<dbReference type="AlphaFoldDB" id="A0A8T2S8F3"/>
<dbReference type="Proteomes" id="UP000825935">
    <property type="component" value="Chromosome 22"/>
</dbReference>